<dbReference type="Pfam" id="PF13518">
    <property type="entry name" value="HTH_28"/>
    <property type="match status" value="1"/>
</dbReference>
<dbReference type="InterPro" id="IPR036397">
    <property type="entry name" value="RNaseH_sf"/>
</dbReference>
<dbReference type="SUPFAM" id="SSF46689">
    <property type="entry name" value="Homeodomain-like"/>
    <property type="match status" value="1"/>
</dbReference>
<dbReference type="Gene3D" id="3.30.420.10">
    <property type="entry name" value="Ribonuclease H-like superfamily/Ribonuclease H"/>
    <property type="match status" value="1"/>
</dbReference>
<dbReference type="GO" id="GO:0003676">
    <property type="term" value="F:nucleic acid binding"/>
    <property type="evidence" value="ECO:0007669"/>
    <property type="project" value="InterPro"/>
</dbReference>
<accession>A0A3G4ZTP1</accession>
<dbReference type="InterPro" id="IPR009057">
    <property type="entry name" value="Homeodomain-like_sf"/>
</dbReference>
<dbReference type="InterPro" id="IPR047655">
    <property type="entry name" value="Transpos_IS630-like"/>
</dbReference>
<dbReference type="InterPro" id="IPR038717">
    <property type="entry name" value="Tc1-like_DDE_dom"/>
</dbReference>
<evidence type="ECO:0000259" key="1">
    <source>
        <dbReference type="Pfam" id="PF13358"/>
    </source>
</evidence>
<sequence>MKTNCYPLIFKIKVVELYLTKKVPIKELLLMFGISRGSLYNWIKLHKTNELDEKKKYNKESKYTNYVRDYVCKYVINRVNFDYKRIIKLTEKKYGIKCSKSSVYVILKENNISRKRIKVKANYNDKIAMKTKIKKMGKEIKKIGKENVVSIDESSFDTHINSHYGWSKKGKRIVLVKKEKRIQYSIISAVTMEKVINMKIVKGSINSEIFIEFIKDTVAKIEGNKILLMDNARIHHSKKFKEYTETIENKVLYNIPYCSELNPIEMVFSKVKHVVRKRDNTKIL</sequence>
<feature type="domain" description="Tc1-like transposase DDE" evidence="1">
    <location>
        <begin position="148"/>
        <end position="278"/>
    </location>
</feature>
<dbReference type="NCBIfam" id="NF033545">
    <property type="entry name" value="transpos_IS630"/>
    <property type="match status" value="1"/>
</dbReference>
<dbReference type="PANTHER" id="PTHR46564">
    <property type="entry name" value="TRANSPOSASE"/>
    <property type="match status" value="1"/>
</dbReference>
<dbReference type="InterPro" id="IPR055247">
    <property type="entry name" value="InsJ-like_HTH"/>
</dbReference>
<reference evidence="3" key="1">
    <citation type="submission" date="2018-10" db="EMBL/GenBank/DDBJ databases">
        <title>Hidden diversity of soil giant viruses.</title>
        <authorList>
            <person name="Schulz F."/>
            <person name="Alteio L."/>
            <person name="Goudeau D."/>
            <person name="Ryan E.M."/>
            <person name="Malmstrom R.R."/>
            <person name="Blanchard J."/>
            <person name="Woyke T."/>
        </authorList>
    </citation>
    <scope>NUCLEOTIDE SEQUENCE</scope>
    <source>
        <strain evidence="3">DSV1</strain>
    </source>
</reference>
<organism evidence="3">
    <name type="scientific">Dasosvirus sp</name>
    <dbReference type="NCBI Taxonomy" id="2487764"/>
    <lineage>
        <taxon>Viruses</taxon>
        <taxon>Varidnaviria</taxon>
        <taxon>Bamfordvirae</taxon>
        <taxon>Nucleocytoviricota</taxon>
        <taxon>Megaviricetes</taxon>
        <taxon>Imitervirales</taxon>
        <taxon>Mimiviridae</taxon>
        <taxon>Klosneuvirinae</taxon>
    </lineage>
</organism>
<evidence type="ECO:0000313" key="3">
    <source>
        <dbReference type="EMBL" id="AYV77371.1"/>
    </source>
</evidence>
<proteinExistence type="predicted"/>
<protein>
    <submittedName>
        <fullName evidence="3">HTH and integrase core domain protein</fullName>
    </submittedName>
</protein>
<evidence type="ECO:0000259" key="2">
    <source>
        <dbReference type="Pfam" id="PF13518"/>
    </source>
</evidence>
<feature type="domain" description="Insertion element IS150 protein InsJ-like helix-turn-helix" evidence="2">
    <location>
        <begin position="10"/>
        <end position="45"/>
    </location>
</feature>
<dbReference type="Pfam" id="PF13358">
    <property type="entry name" value="DDE_3"/>
    <property type="match status" value="1"/>
</dbReference>
<name>A0A3G4ZTP1_9VIRU</name>
<gene>
    <name evidence="3" type="ORF">Dasosvirus1_6</name>
</gene>
<dbReference type="EMBL" id="MK072042">
    <property type="protein sequence ID" value="AYV77371.1"/>
    <property type="molecule type" value="Genomic_DNA"/>
</dbReference>
<dbReference type="PANTHER" id="PTHR46564:SF1">
    <property type="entry name" value="TRANSPOSASE"/>
    <property type="match status" value="1"/>
</dbReference>